<evidence type="ECO:0000313" key="1">
    <source>
        <dbReference type="EMBL" id="TFK59000.1"/>
    </source>
</evidence>
<sequence>MVAFAIVAGFSPGQSVIDGRFARRLEPWRIPSITVTPVPRLPLVCGCIAQRRVHPTFARCERMLYKQPSHNPEISSEGGQGVDVPRLWAARLISQCSTCMKLEPFPSLR</sequence>
<gene>
    <name evidence="1" type="ORF">BDN72DRAFT_650057</name>
</gene>
<name>A0ACD3A0Q2_9AGAR</name>
<reference evidence="1 2" key="1">
    <citation type="journal article" date="2019" name="Nat. Ecol. Evol.">
        <title>Megaphylogeny resolves global patterns of mushroom evolution.</title>
        <authorList>
            <person name="Varga T."/>
            <person name="Krizsan K."/>
            <person name="Foldi C."/>
            <person name="Dima B."/>
            <person name="Sanchez-Garcia M."/>
            <person name="Sanchez-Ramirez S."/>
            <person name="Szollosi G.J."/>
            <person name="Szarkandi J.G."/>
            <person name="Papp V."/>
            <person name="Albert L."/>
            <person name="Andreopoulos W."/>
            <person name="Angelini C."/>
            <person name="Antonin V."/>
            <person name="Barry K.W."/>
            <person name="Bougher N.L."/>
            <person name="Buchanan P."/>
            <person name="Buyck B."/>
            <person name="Bense V."/>
            <person name="Catcheside P."/>
            <person name="Chovatia M."/>
            <person name="Cooper J."/>
            <person name="Damon W."/>
            <person name="Desjardin D."/>
            <person name="Finy P."/>
            <person name="Geml J."/>
            <person name="Haridas S."/>
            <person name="Hughes K."/>
            <person name="Justo A."/>
            <person name="Karasinski D."/>
            <person name="Kautmanova I."/>
            <person name="Kiss B."/>
            <person name="Kocsube S."/>
            <person name="Kotiranta H."/>
            <person name="LaButti K.M."/>
            <person name="Lechner B.E."/>
            <person name="Liimatainen K."/>
            <person name="Lipzen A."/>
            <person name="Lukacs Z."/>
            <person name="Mihaltcheva S."/>
            <person name="Morgado L.N."/>
            <person name="Niskanen T."/>
            <person name="Noordeloos M.E."/>
            <person name="Ohm R.A."/>
            <person name="Ortiz-Santana B."/>
            <person name="Ovrebo C."/>
            <person name="Racz N."/>
            <person name="Riley R."/>
            <person name="Savchenko A."/>
            <person name="Shiryaev A."/>
            <person name="Soop K."/>
            <person name="Spirin V."/>
            <person name="Szebenyi C."/>
            <person name="Tomsovsky M."/>
            <person name="Tulloss R.E."/>
            <person name="Uehling J."/>
            <person name="Grigoriev I.V."/>
            <person name="Vagvolgyi C."/>
            <person name="Papp T."/>
            <person name="Martin F.M."/>
            <person name="Miettinen O."/>
            <person name="Hibbett D.S."/>
            <person name="Nagy L.G."/>
        </authorList>
    </citation>
    <scope>NUCLEOTIDE SEQUENCE [LARGE SCALE GENOMIC DNA]</scope>
    <source>
        <strain evidence="1 2">NL-1719</strain>
    </source>
</reference>
<protein>
    <submittedName>
        <fullName evidence="1">Uncharacterized protein</fullName>
    </submittedName>
</protein>
<evidence type="ECO:0000313" key="2">
    <source>
        <dbReference type="Proteomes" id="UP000308600"/>
    </source>
</evidence>
<keyword evidence="2" id="KW-1185">Reference proteome</keyword>
<accession>A0ACD3A0Q2</accession>
<proteinExistence type="predicted"/>
<organism evidence="1 2">
    <name type="scientific">Pluteus cervinus</name>
    <dbReference type="NCBI Taxonomy" id="181527"/>
    <lineage>
        <taxon>Eukaryota</taxon>
        <taxon>Fungi</taxon>
        <taxon>Dikarya</taxon>
        <taxon>Basidiomycota</taxon>
        <taxon>Agaricomycotina</taxon>
        <taxon>Agaricomycetes</taxon>
        <taxon>Agaricomycetidae</taxon>
        <taxon>Agaricales</taxon>
        <taxon>Pluteineae</taxon>
        <taxon>Pluteaceae</taxon>
        <taxon>Pluteus</taxon>
    </lineage>
</organism>
<dbReference type="EMBL" id="ML209112">
    <property type="protein sequence ID" value="TFK59000.1"/>
    <property type="molecule type" value="Genomic_DNA"/>
</dbReference>
<dbReference type="Proteomes" id="UP000308600">
    <property type="component" value="Unassembled WGS sequence"/>
</dbReference>